<keyword evidence="2" id="KW-1185">Reference proteome</keyword>
<sequence>MNFATKTLNECFNDLYDVVLYVFKAENNKTIIEIEYLKKSDLDITYYQQIKHNSPMFHAKISMPPNQNHSKKFDVNWQSNNFYHKLKRMFFNFQ</sequence>
<dbReference type="Proteomes" id="UP001070176">
    <property type="component" value="Unassembled WGS sequence"/>
</dbReference>
<accession>A0ABT3Y3L1</accession>
<name>A0ABT3Y3L1_9FLAO</name>
<dbReference type="EMBL" id="JAOVZV010000008">
    <property type="protein sequence ID" value="MCX8532666.1"/>
    <property type="molecule type" value="Genomic_DNA"/>
</dbReference>
<proteinExistence type="predicted"/>
<comment type="caution">
    <text evidence="1">The sequence shown here is derived from an EMBL/GenBank/DDBJ whole genome shotgun (WGS) entry which is preliminary data.</text>
</comment>
<gene>
    <name evidence="1" type="ORF">OEA66_09895</name>
</gene>
<evidence type="ECO:0000313" key="1">
    <source>
        <dbReference type="EMBL" id="MCX8532666.1"/>
    </source>
</evidence>
<dbReference type="RefSeq" id="WP_267281215.1">
    <property type="nucleotide sequence ID" value="NZ_JAOVZV010000008.1"/>
</dbReference>
<organism evidence="1 2">
    <name type="scientific">Chryseobacterium luquanense</name>
    <dbReference type="NCBI Taxonomy" id="2983766"/>
    <lineage>
        <taxon>Bacteria</taxon>
        <taxon>Pseudomonadati</taxon>
        <taxon>Bacteroidota</taxon>
        <taxon>Flavobacteriia</taxon>
        <taxon>Flavobacteriales</taxon>
        <taxon>Weeksellaceae</taxon>
        <taxon>Chryseobacterium group</taxon>
        <taxon>Chryseobacterium</taxon>
    </lineage>
</organism>
<reference evidence="1" key="1">
    <citation type="submission" date="2022-10" db="EMBL/GenBank/DDBJ databases">
        <title>Chryseobacterium sp. nov., a novel bacterial species.</title>
        <authorList>
            <person name="Cao Y."/>
        </authorList>
    </citation>
    <scope>NUCLEOTIDE SEQUENCE</scope>
    <source>
        <strain evidence="1">KC 927</strain>
    </source>
</reference>
<protein>
    <submittedName>
        <fullName evidence="1">Uncharacterized protein</fullName>
    </submittedName>
</protein>
<evidence type="ECO:0000313" key="2">
    <source>
        <dbReference type="Proteomes" id="UP001070176"/>
    </source>
</evidence>